<gene>
    <name evidence="22" type="ORF">g.6914</name>
</gene>
<keyword evidence="9 20" id="KW-1133">Transmembrane helix</keyword>
<evidence type="ECO:0000256" key="17">
    <source>
        <dbReference type="ARBA" id="ARBA00066015"/>
    </source>
</evidence>
<evidence type="ECO:0000256" key="7">
    <source>
        <dbReference type="ARBA" id="ARBA00022692"/>
    </source>
</evidence>
<evidence type="ECO:0000256" key="20">
    <source>
        <dbReference type="SAM" id="Phobius"/>
    </source>
</evidence>
<evidence type="ECO:0000256" key="18">
    <source>
        <dbReference type="ARBA" id="ARBA00074026"/>
    </source>
</evidence>
<evidence type="ECO:0000256" key="13">
    <source>
        <dbReference type="ARBA" id="ARBA00023212"/>
    </source>
</evidence>
<evidence type="ECO:0000256" key="3">
    <source>
        <dbReference type="ARBA" id="ARBA00004389"/>
    </source>
</evidence>
<dbReference type="InterPro" id="IPR000253">
    <property type="entry name" value="FHA_dom"/>
</dbReference>
<evidence type="ECO:0000256" key="10">
    <source>
        <dbReference type="ARBA" id="ARBA00023054"/>
    </source>
</evidence>
<dbReference type="PROSITE" id="PS50006">
    <property type="entry name" value="FHA_DOMAIN"/>
    <property type="match status" value="1"/>
</dbReference>
<sequence>MVVNGGRSFNLSNPNANNFDVIIFPRMAGTAVLICHNDSHPFLNRALTLDEPVKIGRSVARARAAQNNGIFDCKVLSRNHALLWYADGKFFVQDTKSSNGTFVNNQRLSKSGEESAPREVCSGDVVQFGVDVLENSRKVTQPVTHGCIVAQLKLYLPDGKEAKASPPASLLNGPGSVAVEDLYQLNQHIQEALQREQTLQIKLASLQQLVVSLQHATNLSWKAFIAEDRLLSRVETLETQLQTYSKNFAEDKLHEELRKLNEDKTTYQTTAKECLKKILEEKLEILQKYEDLKLTLMNTEADCANFKVLYEQSSQNLLDMELKLTAQIVKSNELQEKLQVMEEQLKEEILRLETDNDDLNNEIQKHLSKQASLIQKIDRLESEDRFGKKFFTEFSKDFLPDCKIYDHLPEYSNPNNDTLLEKNDLNLEVLNEEKEDVMDASDQMDVLLGQLTNLVEEQQKTKDVIGEINRELVTFREEKLNSMRRINTLQHKIEMQSLHLNMFRDENKVLDQRIISLENLSETALDTQLENVSPEVIEKKSGEVKSKKSQLKELRDLVTEVKEKARSSEGKINILNEELEKEKNNVSEATNNYSSTLDKLEDAQKIIYNNEVTMEMLRHQIKSLESVIMETRIQEKLERQYNINNKREETLSLKKELSEVQQILNQTKNDYEQLQEKFRSLTEEHQALLNQGRNEPILDNRTMEDYIDVVEERKVLRETVQNLKDKILILENEKLIKKESEYIGSQKIKTDGSENNVTVNCLQTSDIAINSVPVDSSQNKVPLILDNEVVKDSVGGNETETTYENGELTDVHLLNNAIDAIDTSEKNIKVLELEDELVLVKQRYMTCNAEKSRLEKENLVLKDYLSDSRSSTHNVMFWLPLIFLFIGLTIAFYPTLSIIFGTSERTYNE</sequence>
<dbReference type="AlphaFoldDB" id="A0A1B6DJM0"/>
<feature type="domain" description="FHA" evidence="21">
    <location>
        <begin position="53"/>
        <end position="108"/>
    </location>
</feature>
<evidence type="ECO:0000256" key="5">
    <source>
        <dbReference type="ARBA" id="ARBA00022490"/>
    </source>
</evidence>
<comment type="similarity">
    <text evidence="16">Belongs to the SLMAP family.</text>
</comment>
<dbReference type="GO" id="GO:0005813">
    <property type="term" value="C:centrosome"/>
    <property type="evidence" value="ECO:0007669"/>
    <property type="project" value="UniProtKB-SubCell"/>
</dbReference>
<evidence type="ECO:0000259" key="21">
    <source>
        <dbReference type="PROSITE" id="PS50006"/>
    </source>
</evidence>
<name>A0A1B6DJM0_9HEMI</name>
<dbReference type="EMBL" id="GEDC01011395">
    <property type="protein sequence ID" value="JAS25903.1"/>
    <property type="molecule type" value="Transcribed_RNA"/>
</dbReference>
<dbReference type="CDD" id="cd22679">
    <property type="entry name" value="FHA_SLMAP"/>
    <property type="match status" value="1"/>
</dbReference>
<reference evidence="22" key="1">
    <citation type="submission" date="2015-12" db="EMBL/GenBank/DDBJ databases">
        <title>De novo transcriptome assembly of four potential Pierce s Disease insect vectors from Arizona vineyards.</title>
        <authorList>
            <person name="Tassone E.E."/>
        </authorList>
    </citation>
    <scope>NUCLEOTIDE SEQUENCE</scope>
</reference>
<dbReference type="Pfam" id="PF00498">
    <property type="entry name" value="FHA"/>
    <property type="match status" value="1"/>
</dbReference>
<evidence type="ECO:0000256" key="16">
    <source>
        <dbReference type="ARBA" id="ARBA00061687"/>
    </source>
</evidence>
<feature type="transmembrane region" description="Helical" evidence="20">
    <location>
        <begin position="875"/>
        <end position="900"/>
    </location>
</feature>
<evidence type="ECO:0000256" key="9">
    <source>
        <dbReference type="ARBA" id="ARBA00022989"/>
    </source>
</evidence>
<keyword evidence="4" id="KW-1003">Cell membrane</keyword>
<feature type="coiled-coil region" evidence="19">
    <location>
        <begin position="537"/>
        <end position="733"/>
    </location>
</feature>
<evidence type="ECO:0000256" key="19">
    <source>
        <dbReference type="SAM" id="Coils"/>
    </source>
</evidence>
<dbReference type="GO" id="GO:0005789">
    <property type="term" value="C:endoplasmic reticulum membrane"/>
    <property type="evidence" value="ECO:0007669"/>
    <property type="project" value="UniProtKB-SubCell"/>
</dbReference>
<evidence type="ECO:0000313" key="22">
    <source>
        <dbReference type="EMBL" id="JAS25903.1"/>
    </source>
</evidence>
<dbReference type="CDD" id="cd21911">
    <property type="entry name" value="CC1_SLMAP"/>
    <property type="match status" value="1"/>
</dbReference>
<evidence type="ECO:0000256" key="1">
    <source>
        <dbReference type="ARBA" id="ARBA00004300"/>
    </source>
</evidence>
<dbReference type="InterPro" id="IPR051176">
    <property type="entry name" value="Cent_Immune-Sig_Mod"/>
</dbReference>
<comment type="subcellular location">
    <subcellularLocation>
        <location evidence="15">Cell membrane</location>
        <location evidence="15">Sarcolemma</location>
        <topology evidence="15">Single-pass type IV membrane protein</topology>
    </subcellularLocation>
    <subcellularLocation>
        <location evidence="1">Cytoplasm</location>
        <location evidence="1">Cytoskeleton</location>
        <location evidence="1">Microtubule organizing center</location>
        <location evidence="1">Centrosome</location>
    </subcellularLocation>
    <subcellularLocation>
        <location evidence="3">Endoplasmic reticulum membrane</location>
        <topology evidence="3">Single-pass membrane protein</topology>
    </subcellularLocation>
    <subcellularLocation>
        <location evidence="2">Mitochondrion membrane</location>
        <topology evidence="2">Single-pass membrane protein</topology>
    </subcellularLocation>
</comment>
<keyword evidence="5" id="KW-0963">Cytoplasm</keyword>
<evidence type="ECO:0000256" key="2">
    <source>
        <dbReference type="ARBA" id="ARBA00004304"/>
    </source>
</evidence>
<evidence type="ECO:0000256" key="14">
    <source>
        <dbReference type="ARBA" id="ARBA00057671"/>
    </source>
</evidence>
<evidence type="ECO:0000256" key="12">
    <source>
        <dbReference type="ARBA" id="ARBA00023136"/>
    </source>
</evidence>
<keyword evidence="12 20" id="KW-0472">Membrane</keyword>
<keyword evidence="11" id="KW-0496">Mitochondrion</keyword>
<comment type="subunit">
    <text evidence="17">Homodimer. Interacts with myosin. Interacts with SIKE1 and both associate with the STRIPAK core complex composed of PP2A catalytic and scaffolding subunits, the striatins (PP2A regulatory subunits), the striatin-associated proteins MOB4, STRIP1 and STRIP2, PDCD10 and members of the STE20 kinases, such as STK24 and STK26. Interacts (via FHA domain) with STK3 (when phosphorylated); the interaction associates STK3 with the STRIPAK complex.</text>
</comment>
<feature type="coiled-coil region" evidence="19">
    <location>
        <begin position="189"/>
        <end position="247"/>
    </location>
</feature>
<evidence type="ECO:0000256" key="8">
    <source>
        <dbReference type="ARBA" id="ARBA00022824"/>
    </source>
</evidence>
<proteinExistence type="inferred from homology"/>
<evidence type="ECO:0000256" key="6">
    <source>
        <dbReference type="ARBA" id="ARBA00022553"/>
    </source>
</evidence>
<dbReference type="GO" id="GO:0042383">
    <property type="term" value="C:sarcolemma"/>
    <property type="evidence" value="ECO:0007669"/>
    <property type="project" value="UniProtKB-SubCell"/>
</dbReference>
<feature type="coiled-coil region" evidence="19">
    <location>
        <begin position="324"/>
        <end position="383"/>
    </location>
</feature>
<keyword evidence="6" id="KW-0597">Phosphoprotein</keyword>
<organism evidence="22">
    <name type="scientific">Clastoptera arizonana</name>
    <name type="common">Arizona spittle bug</name>
    <dbReference type="NCBI Taxonomy" id="38151"/>
    <lineage>
        <taxon>Eukaryota</taxon>
        <taxon>Metazoa</taxon>
        <taxon>Ecdysozoa</taxon>
        <taxon>Arthropoda</taxon>
        <taxon>Hexapoda</taxon>
        <taxon>Insecta</taxon>
        <taxon>Pterygota</taxon>
        <taxon>Neoptera</taxon>
        <taxon>Paraneoptera</taxon>
        <taxon>Hemiptera</taxon>
        <taxon>Auchenorrhyncha</taxon>
        <taxon>Cercopoidea</taxon>
        <taxon>Clastopteridae</taxon>
        <taxon>Clastoptera</taxon>
    </lineage>
</organism>
<keyword evidence="8" id="KW-0256">Endoplasmic reticulum</keyword>
<keyword evidence="13" id="KW-0206">Cytoskeleton</keyword>
<dbReference type="Gene3D" id="2.60.200.20">
    <property type="match status" value="1"/>
</dbReference>
<feature type="coiled-coil region" evidence="19">
    <location>
        <begin position="420"/>
        <end position="450"/>
    </location>
</feature>
<dbReference type="InterPro" id="IPR008984">
    <property type="entry name" value="SMAD_FHA_dom_sf"/>
</dbReference>
<dbReference type="SMART" id="SM00240">
    <property type="entry name" value="FHA"/>
    <property type="match status" value="1"/>
</dbReference>
<keyword evidence="10 19" id="KW-0175">Coiled coil</keyword>
<evidence type="ECO:0000256" key="15">
    <source>
        <dbReference type="ARBA" id="ARBA00060409"/>
    </source>
</evidence>
<dbReference type="PANTHER" id="PTHR15715:SF37">
    <property type="entry name" value="LD47843P"/>
    <property type="match status" value="1"/>
</dbReference>
<dbReference type="FunFam" id="2.60.200.20:FF:000003">
    <property type="entry name" value="sarcolemmal membrane-associated protein isoform X2"/>
    <property type="match status" value="1"/>
</dbReference>
<evidence type="ECO:0000256" key="4">
    <source>
        <dbReference type="ARBA" id="ARBA00022475"/>
    </source>
</evidence>
<comment type="function">
    <text evidence="14">Associates with the striatin-interacting phosphatase and kinase (STRIPAK) core complex, forming the extended (SIKE1:SLMAP)STRIPAK complex. The (SIKE1:SLMAP)STRIPAK complex dephosphorylates STK3 leading to the inhibition of Hippo signaling and the control of cell growth. May play a role during myoblast fusion.</text>
</comment>
<dbReference type="SUPFAM" id="SSF49879">
    <property type="entry name" value="SMAD/FHA domain"/>
    <property type="match status" value="1"/>
</dbReference>
<accession>A0A1B6DJM0</accession>
<evidence type="ECO:0000256" key="11">
    <source>
        <dbReference type="ARBA" id="ARBA00023128"/>
    </source>
</evidence>
<dbReference type="PANTHER" id="PTHR15715">
    <property type="entry name" value="CENTROSOMAL PROTEIN OF 170 KDA"/>
    <property type="match status" value="1"/>
</dbReference>
<keyword evidence="7 20" id="KW-0812">Transmembrane</keyword>
<dbReference type="GO" id="GO:0031966">
    <property type="term" value="C:mitochondrial membrane"/>
    <property type="evidence" value="ECO:0007669"/>
    <property type="project" value="UniProtKB-SubCell"/>
</dbReference>
<protein>
    <recommendedName>
        <fullName evidence="18">Sarcolemmal membrane-associated protein</fullName>
    </recommendedName>
</protein>